<feature type="compositionally biased region" description="Acidic residues" evidence="2">
    <location>
        <begin position="186"/>
        <end position="199"/>
    </location>
</feature>
<sequence length="288" mass="32890">MAAYRSFHQIFESQRQDKAPKSLLDTLISSSSPWNPLPIKGLHVTDHNETPPFTEIFGELHFRESSHSSFEKASAENSSLQLCTEGLGSESYYGLEDGKVNGNGNGEEDDDHESEVMRGKYNGSSNEECGPWRKERREYPPAMTRMSFKTYREEGRFVLEEVRIPKREFLLASREDGRLKLKLVQPEDEDEDEDEDQEENKDKPIADSPPVESPSSYKRKSVNGEWTLSLTNQPLEPNEVKVDKETLEMFASLGVSDIPGFSQVTSLGTRQCVWPYWKKILRLLSLSF</sequence>
<evidence type="ECO:0000256" key="2">
    <source>
        <dbReference type="SAM" id="MobiDB-lite"/>
    </source>
</evidence>
<comment type="similarity">
    <text evidence="1">Belongs to the fantastic four family.</text>
</comment>
<reference evidence="4" key="1">
    <citation type="submission" date="2019-12" db="EMBL/GenBank/DDBJ databases">
        <title>Genome sequencing and annotation of Brassica cretica.</title>
        <authorList>
            <person name="Studholme D.J."/>
            <person name="Sarris P.F."/>
        </authorList>
    </citation>
    <scope>NUCLEOTIDE SEQUENCE</scope>
    <source>
        <strain evidence="4">PFS-001/15</strain>
        <tissue evidence="4">Leaf</tissue>
    </source>
</reference>
<feature type="domain" description="FAF" evidence="3">
    <location>
        <begin position="138"/>
        <end position="183"/>
    </location>
</feature>
<accession>A0A8S9L092</accession>
<gene>
    <name evidence="4" type="ORF">F2Q68_00007660</name>
</gene>
<feature type="compositionally biased region" description="Basic and acidic residues" evidence="2">
    <location>
        <begin position="130"/>
        <end position="139"/>
    </location>
</feature>
<comment type="caution">
    <text evidence="4">The sequence shown here is derived from an EMBL/GenBank/DDBJ whole genome shotgun (WGS) entry which is preliminary data.</text>
</comment>
<dbReference type="InterPro" id="IPR021410">
    <property type="entry name" value="FAF"/>
</dbReference>
<dbReference type="PANTHER" id="PTHR33155">
    <property type="entry name" value="FANTASTIC FOUR-LIKE PROTEIN (DUF3049)"/>
    <property type="match status" value="1"/>
</dbReference>
<feature type="region of interest" description="Disordered" evidence="2">
    <location>
        <begin position="93"/>
        <end position="140"/>
    </location>
</feature>
<evidence type="ECO:0000313" key="4">
    <source>
        <dbReference type="EMBL" id="KAF2600734.1"/>
    </source>
</evidence>
<protein>
    <recommendedName>
        <fullName evidence="3">FAF domain-containing protein</fullName>
    </recommendedName>
</protein>
<name>A0A8S9L092_BRACR</name>
<feature type="region of interest" description="Disordered" evidence="2">
    <location>
        <begin position="181"/>
        <end position="223"/>
    </location>
</feature>
<evidence type="ECO:0000256" key="1">
    <source>
        <dbReference type="ARBA" id="ARBA00008690"/>
    </source>
</evidence>
<organism evidence="4 5">
    <name type="scientific">Brassica cretica</name>
    <name type="common">Mustard</name>
    <dbReference type="NCBI Taxonomy" id="69181"/>
    <lineage>
        <taxon>Eukaryota</taxon>
        <taxon>Viridiplantae</taxon>
        <taxon>Streptophyta</taxon>
        <taxon>Embryophyta</taxon>
        <taxon>Tracheophyta</taxon>
        <taxon>Spermatophyta</taxon>
        <taxon>Magnoliopsida</taxon>
        <taxon>eudicotyledons</taxon>
        <taxon>Gunneridae</taxon>
        <taxon>Pentapetalae</taxon>
        <taxon>rosids</taxon>
        <taxon>malvids</taxon>
        <taxon>Brassicales</taxon>
        <taxon>Brassicaceae</taxon>
        <taxon>Brassiceae</taxon>
        <taxon>Brassica</taxon>
    </lineage>
</organism>
<evidence type="ECO:0000259" key="3">
    <source>
        <dbReference type="Pfam" id="PF11250"/>
    </source>
</evidence>
<evidence type="ECO:0000313" key="5">
    <source>
        <dbReference type="Proteomes" id="UP000712281"/>
    </source>
</evidence>
<dbReference type="InterPro" id="IPR046431">
    <property type="entry name" value="FAF_dom"/>
</dbReference>
<dbReference type="Pfam" id="PF11250">
    <property type="entry name" value="FAF"/>
    <property type="match status" value="1"/>
</dbReference>
<dbReference type="EMBL" id="QGKW02000717">
    <property type="protein sequence ID" value="KAF2600734.1"/>
    <property type="molecule type" value="Genomic_DNA"/>
</dbReference>
<dbReference type="Proteomes" id="UP000712281">
    <property type="component" value="Unassembled WGS sequence"/>
</dbReference>
<dbReference type="PANTHER" id="PTHR33155:SF44">
    <property type="entry name" value="FAF DOMAIN-CONTAINING PROTEIN"/>
    <property type="match status" value="1"/>
</dbReference>
<dbReference type="AlphaFoldDB" id="A0A8S9L092"/>
<proteinExistence type="inferred from homology"/>